<keyword evidence="1" id="KW-0472">Membrane</keyword>
<reference evidence="3 4" key="1">
    <citation type="submission" date="2018-06" db="EMBL/GenBank/DDBJ databases">
        <title>Draft genome sequence of Modestobacter versicolor CP153-2.</title>
        <authorList>
            <person name="Gundlapally S.R."/>
        </authorList>
    </citation>
    <scope>NUCLEOTIDE SEQUENCE [LARGE SCALE GENOMIC DNA]</scope>
    <source>
        <strain evidence="3 4">CP153-2</strain>
    </source>
</reference>
<dbReference type="AlphaFoldDB" id="A0A323VEB6"/>
<feature type="transmembrane region" description="Helical" evidence="1">
    <location>
        <begin position="20"/>
        <end position="40"/>
    </location>
</feature>
<evidence type="ECO:0000256" key="1">
    <source>
        <dbReference type="SAM" id="Phobius"/>
    </source>
</evidence>
<dbReference type="CDD" id="cd11577">
    <property type="entry name" value="GH71"/>
    <property type="match status" value="1"/>
</dbReference>
<dbReference type="RefSeq" id="WP_110550748.1">
    <property type="nucleotide sequence ID" value="NZ_JACIBU010000001.1"/>
</dbReference>
<dbReference type="InterPro" id="IPR005197">
    <property type="entry name" value="Glyco_hydro_71"/>
</dbReference>
<dbReference type="Proteomes" id="UP000247602">
    <property type="component" value="Unassembled WGS sequence"/>
</dbReference>
<dbReference type="EMBL" id="QKNV01000015">
    <property type="protein sequence ID" value="PZA22959.1"/>
    <property type="molecule type" value="Genomic_DNA"/>
</dbReference>
<gene>
    <name evidence="3" type="ORF">DMO24_02395</name>
    <name evidence="2" type="ORF">FHX36_002731</name>
</gene>
<sequence>MPTTRPRRGDRHRPPRRLLVLAAAVVAVLVAVVIVVVAGGDDRVERPGDHPLAFDLPSAGELAGSPRKVFAHYFPPYPISLDDEPAATDYYTREYLDPDGEGGVHAAYGGFFRDRPLPRDPHRSGDWELADMATDVRNASAAGIDGFTVDLLGLAGSDYWPTVLLLLQAAEQADPDFTIVLMPDATSPAVDDVDALADAVAGLAAEFTSLYRLDDGRLVVSPFFAERVGAPWWTRWLEVMSTEHDLDVALVPCFLTYDAGTADAFAPISHGFSNWGDRSPGAQGDLVVAAAEAHARGKIWMQPVSMQDQRPAQGLYDEALNTENLRLTWQAAVDAADWVQLTTWNDYSEGTEFAPSTNIGWGPLDIGAWYLAQFKTGAEPDLVRDVVYVSHRVQFAGAVPSGQTQLMQLREGSSPPRDAVEVLSFLTAPATVRVEVGDEVHRYEAPAGVHAELLPLAVGRVAAEVERDGDVVTEVASPFEVQADPVVQDVQYRVVSSGRGTADQLP</sequence>
<dbReference type="Gene3D" id="3.20.20.80">
    <property type="entry name" value="Glycosidases"/>
    <property type="match status" value="1"/>
</dbReference>
<keyword evidence="1" id="KW-1133">Transmembrane helix</keyword>
<dbReference type="EMBL" id="JACIBU010000001">
    <property type="protein sequence ID" value="MBB3676996.1"/>
    <property type="molecule type" value="Genomic_DNA"/>
</dbReference>
<keyword evidence="4" id="KW-1185">Reference proteome</keyword>
<dbReference type="Proteomes" id="UP000580718">
    <property type="component" value="Unassembled WGS sequence"/>
</dbReference>
<accession>A0A323VEB6</accession>
<comment type="caution">
    <text evidence="3">The sequence shown here is derived from an EMBL/GenBank/DDBJ whole genome shotgun (WGS) entry which is preliminary data.</text>
</comment>
<name>A0A323VEB6_9ACTN</name>
<organism evidence="3 4">
    <name type="scientific">Modestobacter versicolor</name>
    <dbReference type="NCBI Taxonomy" id="429133"/>
    <lineage>
        <taxon>Bacteria</taxon>
        <taxon>Bacillati</taxon>
        <taxon>Actinomycetota</taxon>
        <taxon>Actinomycetes</taxon>
        <taxon>Geodermatophilales</taxon>
        <taxon>Geodermatophilaceae</taxon>
        <taxon>Modestobacter</taxon>
    </lineage>
</organism>
<proteinExistence type="predicted"/>
<evidence type="ECO:0000313" key="3">
    <source>
        <dbReference type="EMBL" id="PZA22959.1"/>
    </source>
</evidence>
<evidence type="ECO:0000313" key="2">
    <source>
        <dbReference type="EMBL" id="MBB3676996.1"/>
    </source>
</evidence>
<dbReference type="OrthoDB" id="976137at2"/>
<keyword evidence="1" id="KW-0812">Transmembrane</keyword>
<evidence type="ECO:0000313" key="4">
    <source>
        <dbReference type="Proteomes" id="UP000247602"/>
    </source>
</evidence>
<evidence type="ECO:0008006" key="6">
    <source>
        <dbReference type="Google" id="ProtNLM"/>
    </source>
</evidence>
<dbReference type="GO" id="GO:0051118">
    <property type="term" value="F:glucan endo-1,3-alpha-glucosidase activity"/>
    <property type="evidence" value="ECO:0007669"/>
    <property type="project" value="InterPro"/>
</dbReference>
<reference evidence="2 5" key="2">
    <citation type="submission" date="2020-08" db="EMBL/GenBank/DDBJ databases">
        <title>Sequencing the genomes of 1000 actinobacteria strains.</title>
        <authorList>
            <person name="Klenk H.-P."/>
        </authorList>
    </citation>
    <scope>NUCLEOTIDE SEQUENCE [LARGE SCALE GENOMIC DNA]</scope>
    <source>
        <strain evidence="2 5">DSM 16678</strain>
    </source>
</reference>
<dbReference type="Pfam" id="PF03659">
    <property type="entry name" value="Glyco_hydro_71"/>
    <property type="match status" value="1"/>
</dbReference>
<evidence type="ECO:0000313" key="5">
    <source>
        <dbReference type="Proteomes" id="UP000580718"/>
    </source>
</evidence>
<protein>
    <recommendedName>
        <fullName evidence="6">Glycosyl hydrolase family 71</fullName>
    </recommendedName>
</protein>